<protein>
    <recommendedName>
        <fullName evidence="15 19">Probable tRNA sulfurtransferase</fullName>
        <ecNumber evidence="14 19">2.8.1.4</ecNumber>
    </recommendedName>
    <alternativeName>
        <fullName evidence="16 19">Sulfur carrier protein ThiS sulfurtransferase</fullName>
    </alternativeName>
    <alternativeName>
        <fullName evidence="17 19">Thiamine biosynthesis protein ThiI</fullName>
    </alternativeName>
    <alternativeName>
        <fullName evidence="18 19">tRNA 4-thiouridine synthase</fullName>
    </alternativeName>
</protein>
<evidence type="ECO:0000259" key="20">
    <source>
        <dbReference type="PROSITE" id="PS51165"/>
    </source>
</evidence>
<feature type="binding site" evidence="19">
    <location>
        <begin position="179"/>
        <end position="180"/>
    </location>
    <ligand>
        <name>ATP</name>
        <dbReference type="ChEBI" id="CHEBI:30616"/>
    </ligand>
</feature>
<dbReference type="InterPro" id="IPR049961">
    <property type="entry name" value="ThiI_N"/>
</dbReference>
<dbReference type="CDD" id="cd01712">
    <property type="entry name" value="PPase_ThiI"/>
    <property type="match status" value="1"/>
</dbReference>
<feature type="binding site" evidence="19">
    <location>
        <begin position="204"/>
        <end position="205"/>
    </location>
    <ligand>
        <name>ATP</name>
        <dbReference type="ChEBI" id="CHEBI:30616"/>
    </ligand>
</feature>
<accession>A0A4V1GLS2</accession>
<dbReference type="GO" id="GO:0005524">
    <property type="term" value="F:ATP binding"/>
    <property type="evidence" value="ECO:0007669"/>
    <property type="project" value="UniProtKB-UniRule"/>
</dbReference>
<keyword evidence="3 19" id="KW-0963">Cytoplasm</keyword>
<keyword evidence="22" id="KW-1185">Reference proteome</keyword>
<evidence type="ECO:0000256" key="12">
    <source>
        <dbReference type="ARBA" id="ARBA00058382"/>
    </source>
</evidence>
<comment type="similarity">
    <text evidence="13 19">Belongs to the ThiI family.</text>
</comment>
<organism evidence="21 22">
    <name type="scientific">Eubacterium maltosivorans</name>
    <dbReference type="NCBI Taxonomy" id="2041044"/>
    <lineage>
        <taxon>Bacteria</taxon>
        <taxon>Bacillati</taxon>
        <taxon>Bacillota</taxon>
        <taxon>Clostridia</taxon>
        <taxon>Eubacteriales</taxon>
        <taxon>Eubacteriaceae</taxon>
        <taxon>Eubacterium</taxon>
    </lineage>
</organism>
<keyword evidence="6 19" id="KW-0547">Nucleotide-binding</keyword>
<dbReference type="GO" id="GO:0004810">
    <property type="term" value="F:CCA tRNA nucleotidyltransferase activity"/>
    <property type="evidence" value="ECO:0007669"/>
    <property type="project" value="InterPro"/>
</dbReference>
<dbReference type="AlphaFoldDB" id="A0A4V1GLS2"/>
<dbReference type="GO" id="GO:0052837">
    <property type="term" value="P:thiazole biosynthetic process"/>
    <property type="evidence" value="ECO:0007669"/>
    <property type="project" value="TreeGrafter"/>
</dbReference>
<evidence type="ECO:0000256" key="1">
    <source>
        <dbReference type="ARBA" id="ARBA00004496"/>
    </source>
</evidence>
<dbReference type="EMBL" id="CP029487">
    <property type="protein sequence ID" value="QCT70776.1"/>
    <property type="molecule type" value="Genomic_DNA"/>
</dbReference>
<evidence type="ECO:0000256" key="3">
    <source>
        <dbReference type="ARBA" id="ARBA00022490"/>
    </source>
</evidence>
<dbReference type="GO" id="GO:0140741">
    <property type="term" value="F:tRNA-uracil-4 sulfurtransferase activity"/>
    <property type="evidence" value="ECO:0007669"/>
    <property type="project" value="UniProtKB-EC"/>
</dbReference>
<feature type="binding site" evidence="19">
    <location>
        <position position="292"/>
    </location>
    <ligand>
        <name>ATP</name>
        <dbReference type="ChEBI" id="CHEBI:30616"/>
    </ligand>
</feature>
<evidence type="ECO:0000256" key="17">
    <source>
        <dbReference type="ARBA" id="ARBA00077849"/>
    </source>
</evidence>
<dbReference type="InterPro" id="IPR020536">
    <property type="entry name" value="ThiI_AANH"/>
</dbReference>
<evidence type="ECO:0000313" key="22">
    <source>
        <dbReference type="Proteomes" id="UP000218387"/>
    </source>
</evidence>
<dbReference type="GO" id="GO:0009228">
    <property type="term" value="P:thiamine biosynthetic process"/>
    <property type="evidence" value="ECO:0007669"/>
    <property type="project" value="UniProtKB-KW"/>
</dbReference>
<comment type="pathway">
    <text evidence="2 19">Cofactor biosynthesis; thiamine diphosphate biosynthesis.</text>
</comment>
<keyword evidence="8 19" id="KW-0694">RNA-binding</keyword>
<keyword evidence="5 19" id="KW-0808">Transferase</keyword>
<evidence type="ECO:0000256" key="2">
    <source>
        <dbReference type="ARBA" id="ARBA00004948"/>
    </source>
</evidence>
<evidence type="ECO:0000256" key="8">
    <source>
        <dbReference type="ARBA" id="ARBA00022884"/>
    </source>
</evidence>
<evidence type="ECO:0000256" key="5">
    <source>
        <dbReference type="ARBA" id="ARBA00022679"/>
    </source>
</evidence>
<evidence type="ECO:0000256" key="11">
    <source>
        <dbReference type="ARBA" id="ARBA00052330"/>
    </source>
</evidence>
<feature type="domain" description="THUMP" evidence="20">
    <location>
        <begin position="59"/>
        <end position="161"/>
    </location>
</feature>
<dbReference type="Gene3D" id="3.30.2130.30">
    <property type="match status" value="1"/>
</dbReference>
<dbReference type="GO" id="GO:0000049">
    <property type="term" value="F:tRNA binding"/>
    <property type="evidence" value="ECO:0007669"/>
    <property type="project" value="UniProtKB-UniRule"/>
</dbReference>
<reference evidence="21 22" key="1">
    <citation type="submission" date="2018-05" db="EMBL/GenBank/DDBJ databases">
        <title>Genome comparison of Eubacterium sp.</title>
        <authorList>
            <person name="Feng Y."/>
            <person name="Sanchez-Andrea I."/>
            <person name="Stams A.J.M."/>
            <person name="De Vos W.M."/>
        </authorList>
    </citation>
    <scope>NUCLEOTIDE SEQUENCE [LARGE SCALE GENOMIC DNA]</scope>
    <source>
        <strain evidence="21 22">YI</strain>
    </source>
</reference>
<comment type="catalytic activity">
    <reaction evidence="10 19">
        <text>[ThiI sulfur-carrier protein]-S-sulfanyl-L-cysteine + a uridine in tRNA + 2 reduced [2Fe-2S]-[ferredoxin] + ATP + H(+) = [ThiI sulfur-carrier protein]-L-cysteine + a 4-thiouridine in tRNA + 2 oxidized [2Fe-2S]-[ferredoxin] + AMP + diphosphate</text>
        <dbReference type="Rhea" id="RHEA:24176"/>
        <dbReference type="Rhea" id="RHEA-COMP:10000"/>
        <dbReference type="Rhea" id="RHEA-COMP:10001"/>
        <dbReference type="Rhea" id="RHEA-COMP:13337"/>
        <dbReference type="Rhea" id="RHEA-COMP:13338"/>
        <dbReference type="Rhea" id="RHEA-COMP:13339"/>
        <dbReference type="Rhea" id="RHEA-COMP:13340"/>
        <dbReference type="ChEBI" id="CHEBI:15378"/>
        <dbReference type="ChEBI" id="CHEBI:29950"/>
        <dbReference type="ChEBI" id="CHEBI:30616"/>
        <dbReference type="ChEBI" id="CHEBI:33019"/>
        <dbReference type="ChEBI" id="CHEBI:33737"/>
        <dbReference type="ChEBI" id="CHEBI:33738"/>
        <dbReference type="ChEBI" id="CHEBI:61963"/>
        <dbReference type="ChEBI" id="CHEBI:65315"/>
        <dbReference type="ChEBI" id="CHEBI:136798"/>
        <dbReference type="ChEBI" id="CHEBI:456215"/>
        <dbReference type="EC" id="2.8.1.4"/>
    </reaction>
</comment>
<dbReference type="KEGG" id="emt:CPZ25_005350"/>
<dbReference type="Pfam" id="PF22025">
    <property type="entry name" value="ThiI_fer"/>
    <property type="match status" value="1"/>
</dbReference>
<feature type="binding site" evidence="19">
    <location>
        <position position="261"/>
    </location>
    <ligand>
        <name>ATP</name>
        <dbReference type="ChEBI" id="CHEBI:30616"/>
    </ligand>
</feature>
<dbReference type="UniPathway" id="UPA00060"/>
<evidence type="ECO:0000256" key="18">
    <source>
        <dbReference type="ARBA" id="ARBA00080570"/>
    </source>
</evidence>
<sequence length="385" mass="42934">MKHVILVRYGEISLKGLNRNYFIDLLVKNIRNTLKRFTSVKVQKIQGRIIVHLSEEDLEGALEAVTKVFGIVSVSPAIVVESDIDVIEKATLEQANAADFKTFRITAKRGDKRFPIQSPELGRRLGAVVLRNIPDIKVDMHTPEMNLWVEVREETYIYHRFIQCNGGLPVGCSGKTALLLSGGIDSPVAGYMMAKRGVELIGVYFHSFPFTSDRAKEKVIDLAKIVSGYCGKVTLYVVPFTEIQTKIVEVCPERQTTIIIRRYMMRIAQEIARRNGAMSLTTGESLGQVASQTQEGLGATNAVVDLPVFRPLIGMDKQEIVAIAERIGTFETSILPYEDCCTIFVPKHPETKPKLEAVVKSERPMEEIAGPMIEKAIEDAEIIRV</sequence>
<evidence type="ECO:0000256" key="9">
    <source>
        <dbReference type="ARBA" id="ARBA00022977"/>
    </source>
</evidence>
<evidence type="ECO:0000256" key="14">
    <source>
        <dbReference type="ARBA" id="ARBA00066827"/>
    </source>
</evidence>
<comment type="subcellular location">
    <subcellularLocation>
        <location evidence="1 19">Cytoplasm</location>
    </subcellularLocation>
</comment>
<evidence type="ECO:0000256" key="10">
    <source>
        <dbReference type="ARBA" id="ARBA00050570"/>
    </source>
</evidence>
<evidence type="ECO:0000256" key="6">
    <source>
        <dbReference type="ARBA" id="ARBA00022741"/>
    </source>
</evidence>
<evidence type="ECO:0000256" key="19">
    <source>
        <dbReference type="HAMAP-Rule" id="MF_00021"/>
    </source>
</evidence>
<dbReference type="InterPro" id="IPR054173">
    <property type="entry name" value="ThiI_fer"/>
</dbReference>
<dbReference type="PANTHER" id="PTHR43209:SF1">
    <property type="entry name" value="TRNA SULFURTRANSFERASE"/>
    <property type="match status" value="1"/>
</dbReference>
<dbReference type="InterPro" id="IPR003720">
    <property type="entry name" value="tRNA_STrfase"/>
</dbReference>
<evidence type="ECO:0000256" key="16">
    <source>
        <dbReference type="ARBA" id="ARBA00075337"/>
    </source>
</evidence>
<dbReference type="Pfam" id="PF02926">
    <property type="entry name" value="THUMP"/>
    <property type="match status" value="1"/>
</dbReference>
<name>A0A4V1GLS2_EUBML</name>
<dbReference type="Proteomes" id="UP000218387">
    <property type="component" value="Chromosome"/>
</dbReference>
<dbReference type="PROSITE" id="PS51165">
    <property type="entry name" value="THUMP"/>
    <property type="match status" value="1"/>
</dbReference>
<dbReference type="RefSeq" id="WP_074617002.1">
    <property type="nucleotide sequence ID" value="NZ_CP029487.1"/>
</dbReference>
<comment type="catalytic activity">
    <reaction evidence="11 19">
        <text>[ThiS sulfur-carrier protein]-C-terminal Gly-Gly-AMP + S-sulfanyl-L-cysteinyl-[cysteine desulfurase] + AH2 = [ThiS sulfur-carrier protein]-C-terminal-Gly-aminoethanethioate + L-cysteinyl-[cysteine desulfurase] + A + AMP + 2 H(+)</text>
        <dbReference type="Rhea" id="RHEA:43340"/>
        <dbReference type="Rhea" id="RHEA-COMP:12157"/>
        <dbReference type="Rhea" id="RHEA-COMP:12158"/>
        <dbReference type="Rhea" id="RHEA-COMP:12910"/>
        <dbReference type="Rhea" id="RHEA-COMP:19908"/>
        <dbReference type="ChEBI" id="CHEBI:13193"/>
        <dbReference type="ChEBI" id="CHEBI:15378"/>
        <dbReference type="ChEBI" id="CHEBI:17499"/>
        <dbReference type="ChEBI" id="CHEBI:29950"/>
        <dbReference type="ChEBI" id="CHEBI:61963"/>
        <dbReference type="ChEBI" id="CHEBI:90618"/>
        <dbReference type="ChEBI" id="CHEBI:232372"/>
        <dbReference type="ChEBI" id="CHEBI:456215"/>
    </reaction>
</comment>
<gene>
    <name evidence="19" type="primary">thiI</name>
    <name evidence="21" type="ORF">CPZ25_005350</name>
</gene>
<evidence type="ECO:0000256" key="4">
    <source>
        <dbReference type="ARBA" id="ARBA00022555"/>
    </source>
</evidence>
<dbReference type="PANTHER" id="PTHR43209">
    <property type="entry name" value="TRNA SULFURTRANSFERASE"/>
    <property type="match status" value="1"/>
</dbReference>
<evidence type="ECO:0000256" key="13">
    <source>
        <dbReference type="ARBA" id="ARBA00061472"/>
    </source>
</evidence>
<proteinExistence type="inferred from homology"/>
<dbReference type="Pfam" id="PF02568">
    <property type="entry name" value="ThiI"/>
    <property type="match status" value="1"/>
</dbReference>
<dbReference type="InterPro" id="IPR004114">
    <property type="entry name" value="THUMP_dom"/>
</dbReference>
<dbReference type="GO" id="GO:0002937">
    <property type="term" value="P:tRNA 4-thiouridine biosynthesis"/>
    <property type="evidence" value="ECO:0007669"/>
    <property type="project" value="TreeGrafter"/>
</dbReference>
<evidence type="ECO:0000256" key="15">
    <source>
        <dbReference type="ARBA" id="ARBA00071867"/>
    </source>
</evidence>
<dbReference type="SUPFAM" id="SSF52402">
    <property type="entry name" value="Adenine nucleotide alpha hydrolases-like"/>
    <property type="match status" value="1"/>
</dbReference>
<dbReference type="SUPFAM" id="SSF143437">
    <property type="entry name" value="THUMP domain-like"/>
    <property type="match status" value="1"/>
</dbReference>
<dbReference type="InterPro" id="IPR014729">
    <property type="entry name" value="Rossmann-like_a/b/a_fold"/>
</dbReference>
<dbReference type="GO" id="GO:0009229">
    <property type="term" value="P:thiamine diphosphate biosynthetic process"/>
    <property type="evidence" value="ECO:0007669"/>
    <property type="project" value="UniProtKB-UniRule"/>
</dbReference>
<comment type="function">
    <text evidence="12 19">Catalyzes the ATP-dependent transfer of a sulfur to tRNA to produce 4-thiouridine in position 8 of tRNAs, which functions as a near-UV photosensor. Also catalyzes the transfer of sulfur to the sulfur carrier protein ThiS, forming ThiS-thiocarboxylate. This is a step in the synthesis of thiazole, in the thiamine biosynthesis pathway. The sulfur is donated as persulfide by IscS.</text>
</comment>
<keyword evidence="4 19" id="KW-0820">tRNA-binding</keyword>
<dbReference type="Gene3D" id="3.40.50.620">
    <property type="entry name" value="HUPs"/>
    <property type="match status" value="1"/>
</dbReference>
<dbReference type="FunFam" id="3.40.50.620:FF:000053">
    <property type="entry name" value="Probable tRNA sulfurtransferase"/>
    <property type="match status" value="1"/>
</dbReference>
<evidence type="ECO:0000256" key="7">
    <source>
        <dbReference type="ARBA" id="ARBA00022840"/>
    </source>
</evidence>
<dbReference type="NCBIfam" id="TIGR00342">
    <property type="entry name" value="tRNA uracil 4-sulfurtransferase ThiI"/>
    <property type="match status" value="1"/>
</dbReference>
<dbReference type="EC" id="2.8.1.4" evidence="14 19"/>
<evidence type="ECO:0000313" key="21">
    <source>
        <dbReference type="EMBL" id="QCT70776.1"/>
    </source>
</evidence>
<keyword evidence="7 19" id="KW-0067">ATP-binding</keyword>
<dbReference type="CDD" id="cd11716">
    <property type="entry name" value="THUMP_ThiI"/>
    <property type="match status" value="1"/>
</dbReference>
<dbReference type="SMART" id="SM00981">
    <property type="entry name" value="THUMP"/>
    <property type="match status" value="1"/>
</dbReference>
<dbReference type="HAMAP" id="MF_00021">
    <property type="entry name" value="ThiI"/>
    <property type="match status" value="1"/>
</dbReference>
<dbReference type="InterPro" id="IPR050102">
    <property type="entry name" value="tRNA_sulfurtransferase_ThiI"/>
</dbReference>
<dbReference type="InterPro" id="IPR049962">
    <property type="entry name" value="THUMP_ThiI"/>
</dbReference>
<feature type="binding site" evidence="19">
    <location>
        <position position="283"/>
    </location>
    <ligand>
        <name>ATP</name>
        <dbReference type="ChEBI" id="CHEBI:30616"/>
    </ligand>
</feature>
<dbReference type="GO" id="GO:0005829">
    <property type="term" value="C:cytosol"/>
    <property type="evidence" value="ECO:0007669"/>
    <property type="project" value="TreeGrafter"/>
</dbReference>
<keyword evidence="9 19" id="KW-0784">Thiamine biosynthesis</keyword>